<dbReference type="EMBL" id="JAXOVC010000007">
    <property type="protein sequence ID" value="KAK4499627.1"/>
    <property type="molecule type" value="Genomic_DNA"/>
</dbReference>
<accession>A0ABR0EDS3</accession>
<name>A0ABR0EDS3_ZASCE</name>
<proteinExistence type="predicted"/>
<gene>
    <name evidence="1" type="ORF">PRZ48_010145</name>
</gene>
<comment type="caution">
    <text evidence="1">The sequence shown here is derived from an EMBL/GenBank/DDBJ whole genome shotgun (WGS) entry which is preliminary data.</text>
</comment>
<protein>
    <submittedName>
        <fullName evidence="1">Uncharacterized protein</fullName>
    </submittedName>
</protein>
<evidence type="ECO:0000313" key="1">
    <source>
        <dbReference type="EMBL" id="KAK4499627.1"/>
    </source>
</evidence>
<evidence type="ECO:0000313" key="2">
    <source>
        <dbReference type="Proteomes" id="UP001305779"/>
    </source>
</evidence>
<reference evidence="1 2" key="1">
    <citation type="journal article" date="2023" name="G3 (Bethesda)">
        <title>A chromosome-level genome assembly of Zasmidium syzygii isolated from banana leaves.</title>
        <authorList>
            <person name="van Westerhoven A.C."/>
            <person name="Mehrabi R."/>
            <person name="Talebi R."/>
            <person name="Steentjes M.B.F."/>
            <person name="Corcolon B."/>
            <person name="Chong P.A."/>
            <person name="Kema G.H.J."/>
            <person name="Seidl M.F."/>
        </authorList>
    </citation>
    <scope>NUCLEOTIDE SEQUENCE [LARGE SCALE GENOMIC DNA]</scope>
    <source>
        <strain evidence="1 2">P124</strain>
    </source>
</reference>
<organism evidence="1 2">
    <name type="scientific">Zasmidium cellare</name>
    <name type="common">Wine cellar mold</name>
    <name type="synonym">Racodium cellare</name>
    <dbReference type="NCBI Taxonomy" id="395010"/>
    <lineage>
        <taxon>Eukaryota</taxon>
        <taxon>Fungi</taxon>
        <taxon>Dikarya</taxon>
        <taxon>Ascomycota</taxon>
        <taxon>Pezizomycotina</taxon>
        <taxon>Dothideomycetes</taxon>
        <taxon>Dothideomycetidae</taxon>
        <taxon>Mycosphaerellales</taxon>
        <taxon>Mycosphaerellaceae</taxon>
        <taxon>Zasmidium</taxon>
    </lineage>
</organism>
<dbReference type="Proteomes" id="UP001305779">
    <property type="component" value="Unassembled WGS sequence"/>
</dbReference>
<keyword evidence="2" id="KW-1185">Reference proteome</keyword>
<sequence>MLVGSAKNYQNRIRQAFHPQYYSIFEDLGGKNPQPERQMHIDLTPMEWTRNEEKLILKTDTEHTCRDFSKIHKWVARYKLDESSKAEFDNGVYIVD</sequence>